<evidence type="ECO:0000256" key="12">
    <source>
        <dbReference type="RuleBase" id="RU004466"/>
    </source>
</evidence>
<dbReference type="GO" id="GO:0016114">
    <property type="term" value="P:terpenoid biosynthetic process"/>
    <property type="evidence" value="ECO:0007669"/>
    <property type="project" value="UniProtKB-ARBA"/>
</dbReference>
<keyword evidence="8" id="KW-0414">Isoprene biosynthesis</keyword>
<comment type="catalytic activity">
    <reaction evidence="11">
        <text>isopentenyl diphosphate + (2E)-geranyl diphosphate = (2E,6E)-farnesyl diphosphate + diphosphate</text>
        <dbReference type="Rhea" id="RHEA:19361"/>
        <dbReference type="ChEBI" id="CHEBI:33019"/>
        <dbReference type="ChEBI" id="CHEBI:58057"/>
        <dbReference type="ChEBI" id="CHEBI:128769"/>
        <dbReference type="ChEBI" id="CHEBI:175763"/>
        <dbReference type="EC" id="2.5.1.10"/>
    </reaction>
</comment>
<dbReference type="Proteomes" id="UP000321400">
    <property type="component" value="Unassembled WGS sequence"/>
</dbReference>
<evidence type="ECO:0000256" key="6">
    <source>
        <dbReference type="ARBA" id="ARBA00022723"/>
    </source>
</evidence>
<dbReference type="CDD" id="cd00685">
    <property type="entry name" value="Trans_IPPS_HT"/>
    <property type="match status" value="1"/>
</dbReference>
<sequence length="293" mass="32447">MMTVDAIVNDYKAMIDSQLATLFDQVTMNLKIKEAMAYSLNVGGKRVRPLLMLLTAEAFGTSTEKVMPVCLALECVHTYSLIHDDLPAMDDDDYRRGQLTNHKKFDEATAILAGDALLTYGFQLISEAELLTDEEKVHAMKRLSQVSGPGGMVGGQMYDLTYENKTISLEQLEEVHDLKTGQLLIYALEMGAYLSGQSDHVIQALKRAAKAIGLTFQIQDDILDVIGDEQVLGKKVGSDELNEKSTYPKLLGLSGAKNEKNIFVEETKKQLALAGIMDAPLRDYVLKLSQREH</sequence>
<evidence type="ECO:0000256" key="5">
    <source>
        <dbReference type="ARBA" id="ARBA00022679"/>
    </source>
</evidence>
<evidence type="ECO:0000256" key="2">
    <source>
        <dbReference type="ARBA" id="ARBA00006706"/>
    </source>
</evidence>
<dbReference type="PROSITE" id="PS00723">
    <property type="entry name" value="POLYPRENYL_SYNTHASE_1"/>
    <property type="match status" value="1"/>
</dbReference>
<comment type="caution">
    <text evidence="13">The sequence shown here is derived from an EMBL/GenBank/DDBJ whole genome shotgun (WGS) entry which is preliminary data.</text>
</comment>
<comment type="cofactor">
    <cofactor evidence="1">
        <name>Mg(2+)</name>
        <dbReference type="ChEBI" id="CHEBI:18420"/>
    </cofactor>
</comment>
<evidence type="ECO:0000256" key="8">
    <source>
        <dbReference type="ARBA" id="ARBA00023229"/>
    </source>
</evidence>
<dbReference type="EC" id="2.5.1.10" evidence="3"/>
<comment type="similarity">
    <text evidence="2 12">Belongs to the FPP/GGPP synthase family.</text>
</comment>
<keyword evidence="14" id="KW-1185">Reference proteome</keyword>
<dbReference type="NCBIfam" id="NF045485">
    <property type="entry name" value="FPPsyn"/>
    <property type="match status" value="1"/>
</dbReference>
<name>A0A511X2R7_9BACI</name>
<dbReference type="Pfam" id="PF00348">
    <property type="entry name" value="polyprenyl_synt"/>
    <property type="match status" value="1"/>
</dbReference>
<dbReference type="InterPro" id="IPR033749">
    <property type="entry name" value="Polyprenyl_synt_CS"/>
</dbReference>
<organism evidence="13 14">
    <name type="scientific">Halolactibacillus alkaliphilus</name>
    <dbReference type="NCBI Taxonomy" id="442899"/>
    <lineage>
        <taxon>Bacteria</taxon>
        <taxon>Bacillati</taxon>
        <taxon>Bacillota</taxon>
        <taxon>Bacilli</taxon>
        <taxon>Bacillales</taxon>
        <taxon>Bacillaceae</taxon>
        <taxon>Halolactibacillus</taxon>
    </lineage>
</organism>
<dbReference type="SUPFAM" id="SSF48576">
    <property type="entry name" value="Terpenoid synthases"/>
    <property type="match status" value="1"/>
</dbReference>
<dbReference type="PROSITE" id="PS00444">
    <property type="entry name" value="POLYPRENYL_SYNTHASE_2"/>
    <property type="match status" value="1"/>
</dbReference>
<dbReference type="SFLD" id="SFLDG01017">
    <property type="entry name" value="Polyprenyl_Transferase_Like"/>
    <property type="match status" value="1"/>
</dbReference>
<evidence type="ECO:0000256" key="3">
    <source>
        <dbReference type="ARBA" id="ARBA00012439"/>
    </source>
</evidence>
<evidence type="ECO:0000256" key="11">
    <source>
        <dbReference type="ARBA" id="ARBA00049399"/>
    </source>
</evidence>
<evidence type="ECO:0000256" key="7">
    <source>
        <dbReference type="ARBA" id="ARBA00022842"/>
    </source>
</evidence>
<dbReference type="InterPro" id="IPR008949">
    <property type="entry name" value="Isoprenoid_synthase_dom_sf"/>
</dbReference>
<dbReference type="GO" id="GO:0005737">
    <property type="term" value="C:cytoplasm"/>
    <property type="evidence" value="ECO:0007669"/>
    <property type="project" value="UniProtKB-ARBA"/>
</dbReference>
<reference evidence="13 14" key="1">
    <citation type="submission" date="2019-07" db="EMBL/GenBank/DDBJ databases">
        <title>Whole genome shotgun sequence of Halolactibacillus alkaliphilus NBRC 103919.</title>
        <authorList>
            <person name="Hosoyama A."/>
            <person name="Uohara A."/>
            <person name="Ohji S."/>
            <person name="Ichikawa N."/>
        </authorList>
    </citation>
    <scope>NUCLEOTIDE SEQUENCE [LARGE SCALE GENOMIC DNA]</scope>
    <source>
        <strain evidence="13 14">NBRC 103919</strain>
    </source>
</reference>
<dbReference type="InterPro" id="IPR053378">
    <property type="entry name" value="Prenyl_diphosphate_synthase"/>
</dbReference>
<dbReference type="AlphaFoldDB" id="A0A511X2R7"/>
<dbReference type="SFLD" id="SFLDS00005">
    <property type="entry name" value="Isoprenoid_Synthase_Type_I"/>
    <property type="match status" value="1"/>
</dbReference>
<dbReference type="RefSeq" id="WP_229675505.1">
    <property type="nucleotide sequence ID" value="NZ_BJYE01000021.1"/>
</dbReference>
<evidence type="ECO:0000313" key="13">
    <source>
        <dbReference type="EMBL" id="GEN57228.1"/>
    </source>
</evidence>
<protein>
    <recommendedName>
        <fullName evidence="4">Farnesyl diphosphate synthase</fullName>
        <ecNumber evidence="3">2.5.1.10</ecNumber>
    </recommendedName>
    <alternativeName>
        <fullName evidence="10">(2E,6E)-farnesyl diphosphate synthase</fullName>
    </alternativeName>
    <alternativeName>
        <fullName evidence="9">Geranyltranstransferase</fullName>
    </alternativeName>
</protein>
<keyword evidence="7" id="KW-0460">Magnesium</keyword>
<evidence type="ECO:0000256" key="10">
    <source>
        <dbReference type="ARBA" id="ARBA00032873"/>
    </source>
</evidence>
<evidence type="ECO:0000256" key="9">
    <source>
        <dbReference type="ARBA" id="ARBA00032380"/>
    </source>
</evidence>
<dbReference type="PANTHER" id="PTHR43281">
    <property type="entry name" value="FARNESYL DIPHOSPHATE SYNTHASE"/>
    <property type="match status" value="1"/>
</dbReference>
<dbReference type="FunFam" id="1.10.600.10:FF:000001">
    <property type="entry name" value="Geranylgeranyl diphosphate synthase"/>
    <property type="match status" value="1"/>
</dbReference>
<dbReference type="GO" id="GO:0004337">
    <property type="term" value="F:(2E,6E)-farnesyl diphosphate synthase activity"/>
    <property type="evidence" value="ECO:0007669"/>
    <property type="project" value="UniProtKB-EC"/>
</dbReference>
<dbReference type="PANTHER" id="PTHR43281:SF1">
    <property type="entry name" value="FARNESYL DIPHOSPHATE SYNTHASE"/>
    <property type="match status" value="1"/>
</dbReference>
<dbReference type="Gene3D" id="1.10.600.10">
    <property type="entry name" value="Farnesyl Diphosphate Synthase"/>
    <property type="match status" value="1"/>
</dbReference>
<keyword evidence="6" id="KW-0479">Metal-binding</keyword>
<evidence type="ECO:0000256" key="1">
    <source>
        <dbReference type="ARBA" id="ARBA00001946"/>
    </source>
</evidence>
<dbReference type="EMBL" id="BJYE01000021">
    <property type="protein sequence ID" value="GEN57228.1"/>
    <property type="molecule type" value="Genomic_DNA"/>
</dbReference>
<evidence type="ECO:0000313" key="14">
    <source>
        <dbReference type="Proteomes" id="UP000321400"/>
    </source>
</evidence>
<dbReference type="STRING" id="442899.SAMN05720591_10718"/>
<dbReference type="InterPro" id="IPR000092">
    <property type="entry name" value="Polyprenyl_synt"/>
</dbReference>
<dbReference type="GO" id="GO:0046872">
    <property type="term" value="F:metal ion binding"/>
    <property type="evidence" value="ECO:0007669"/>
    <property type="project" value="UniProtKB-KW"/>
</dbReference>
<accession>A0A511X2R7</accession>
<proteinExistence type="inferred from homology"/>
<keyword evidence="5 12" id="KW-0808">Transferase</keyword>
<evidence type="ECO:0000256" key="4">
    <source>
        <dbReference type="ARBA" id="ARBA00015100"/>
    </source>
</evidence>
<gene>
    <name evidence="13" type="ORF">HAL01_16920</name>
</gene>